<dbReference type="SUPFAM" id="SSF82171">
    <property type="entry name" value="DPP6 N-terminal domain-like"/>
    <property type="match status" value="1"/>
</dbReference>
<feature type="signal peptide" evidence="1">
    <location>
        <begin position="1"/>
        <end position="23"/>
    </location>
</feature>
<evidence type="ECO:0000313" key="2">
    <source>
        <dbReference type="EMBL" id="ADD43330.1"/>
    </source>
</evidence>
<dbReference type="Gene3D" id="2.120.10.30">
    <property type="entry name" value="TolB, C-terminal domain"/>
    <property type="match status" value="1"/>
</dbReference>
<evidence type="ECO:0000256" key="1">
    <source>
        <dbReference type="SAM" id="SignalP"/>
    </source>
</evidence>
<sequence>MTVKHLKTTATIASLLLASGVVASVTAVADGNQRAASDSLTGTFYEAVSNSDGDEGLASWTTGDPTRTEVIPPGTDDGLYGQTGAISPDGEYIAYMTDDVGGANGNLIKVRDLDTGKITKVAEYSGQQKTCSFPTWAPDSQRLLVDKGSDFDDRAGFVDIADGSFDPVAVPHPCDMRAAKDGSVYSTAKADNSTVDVYVTDADGKTKSVGAAKAVEAASEWSLVGLGAVSPDGRFLCVYASEGYYEDLENRDIYCDTILDTASDKTVLSSNAETGYWHAGPSVFAVPGRVVVESDQDEIDAEEYQHLYDTRGELIDEVASTPDGVVAEDPAIGFVPQ</sequence>
<feature type="chain" id="PRO_5039196729" description="WD40 domain protein beta Propeller" evidence="1">
    <location>
        <begin position="24"/>
        <end position="337"/>
    </location>
</feature>
<proteinExistence type="predicted"/>
<dbReference type="AlphaFoldDB" id="D3PXK0"/>
<dbReference type="InterPro" id="IPR011042">
    <property type="entry name" value="6-blade_b-propeller_TolB-like"/>
</dbReference>
<accession>D3PXK0</accession>
<keyword evidence="1" id="KW-0732">Signal</keyword>
<keyword evidence="3" id="KW-1185">Reference proteome</keyword>
<dbReference type="STRING" id="446470.Snas_3673"/>
<evidence type="ECO:0000313" key="3">
    <source>
        <dbReference type="Proteomes" id="UP000000844"/>
    </source>
</evidence>
<protein>
    <recommendedName>
        <fullName evidence="4">WD40 domain protein beta Propeller</fullName>
    </recommendedName>
</protein>
<gene>
    <name evidence="2" type="ordered locus">Snas_3673</name>
</gene>
<dbReference type="RefSeq" id="WP_013018901.1">
    <property type="nucleotide sequence ID" value="NC_013947.1"/>
</dbReference>
<organism evidence="2 3">
    <name type="scientific">Stackebrandtia nassauensis (strain DSM 44728 / CIP 108903 / NRRL B-16338 / NBRC 102104 / LLR-40K-21)</name>
    <dbReference type="NCBI Taxonomy" id="446470"/>
    <lineage>
        <taxon>Bacteria</taxon>
        <taxon>Bacillati</taxon>
        <taxon>Actinomycetota</taxon>
        <taxon>Actinomycetes</taxon>
        <taxon>Glycomycetales</taxon>
        <taxon>Glycomycetaceae</taxon>
        <taxon>Stackebrandtia</taxon>
    </lineage>
</organism>
<dbReference type="EMBL" id="CP001778">
    <property type="protein sequence ID" value="ADD43330.1"/>
    <property type="molecule type" value="Genomic_DNA"/>
</dbReference>
<reference evidence="2 3" key="1">
    <citation type="journal article" date="2009" name="Stand. Genomic Sci.">
        <title>Complete genome sequence of Stackebrandtia nassauensis type strain (LLR-40K-21).</title>
        <authorList>
            <person name="Munk C."/>
            <person name="Lapidus A."/>
            <person name="Copeland A."/>
            <person name="Jando M."/>
            <person name="Mayilraj S."/>
            <person name="Glavina Del Rio T."/>
            <person name="Nolan M."/>
            <person name="Chen F."/>
            <person name="Lucas S."/>
            <person name="Tice H."/>
            <person name="Cheng J.F."/>
            <person name="Han C."/>
            <person name="Detter J.C."/>
            <person name="Bruce D."/>
            <person name="Goodwin L."/>
            <person name="Chain P."/>
            <person name="Pitluck S."/>
            <person name="Goker M."/>
            <person name="Ovchinikova G."/>
            <person name="Pati A."/>
            <person name="Ivanova N."/>
            <person name="Mavromatis K."/>
            <person name="Chen A."/>
            <person name="Palaniappan K."/>
            <person name="Land M."/>
            <person name="Hauser L."/>
            <person name="Chang Y.J."/>
            <person name="Jeffries C.D."/>
            <person name="Bristow J."/>
            <person name="Eisen J.A."/>
            <person name="Markowitz V."/>
            <person name="Hugenholtz P."/>
            <person name="Kyrpides N.C."/>
            <person name="Klenk H.P."/>
        </authorList>
    </citation>
    <scope>NUCLEOTIDE SEQUENCE [LARGE SCALE GENOMIC DNA]</scope>
    <source>
        <strain evidence="3">DSM 44728 / CIP 108903 / NRRL B-16338 / NBRC 102104 / LLR-40K-21</strain>
    </source>
</reference>
<dbReference type="OrthoDB" id="3347970at2"/>
<dbReference type="eggNOG" id="COG0823">
    <property type="taxonomic scope" value="Bacteria"/>
</dbReference>
<dbReference type="Proteomes" id="UP000000844">
    <property type="component" value="Chromosome"/>
</dbReference>
<dbReference type="KEGG" id="sna:Snas_3673"/>
<evidence type="ECO:0008006" key="4">
    <source>
        <dbReference type="Google" id="ProtNLM"/>
    </source>
</evidence>
<name>D3PXK0_STANL</name>
<dbReference type="HOGENOM" id="CLU_711538_0_0_11"/>